<feature type="transmembrane region" description="Helical" evidence="11">
    <location>
        <begin position="326"/>
        <end position="345"/>
    </location>
</feature>
<reference evidence="14" key="1">
    <citation type="submission" date="2017-09" db="EMBL/GenBank/DDBJ databases">
        <title>Depth-based differentiation of microbial function through sediment-hosted aquifers and enrichment of novel symbionts in the deep terrestrial subsurface.</title>
        <authorList>
            <person name="Probst A.J."/>
            <person name="Ladd B."/>
            <person name="Jarett J.K."/>
            <person name="Geller-Mcgrath D.E."/>
            <person name="Sieber C.M.K."/>
            <person name="Emerson J.B."/>
            <person name="Anantharaman K."/>
            <person name="Thomas B.C."/>
            <person name="Malmstrom R."/>
            <person name="Stieglmeier M."/>
            <person name="Klingl A."/>
            <person name="Woyke T."/>
            <person name="Ryan C.M."/>
            <person name="Banfield J.F."/>
        </authorList>
    </citation>
    <scope>NUCLEOTIDE SEQUENCE [LARGE SCALE GENOMIC DNA]</scope>
</reference>
<dbReference type="SUPFAM" id="SSF50156">
    <property type="entry name" value="PDZ domain-like"/>
    <property type="match status" value="1"/>
</dbReference>
<sequence>MFLTILIIFFCLISLMVLHELGHFLMAKRFGVEVEEFGIGYPPRIFGKKIKGTIYSLNLLPFGAFVKITGEEERVENSKSFSQKPIWQRSLIILGGVVSFWLVAVIIFSSIAFFWGLPTSIPDDLEYSGNKTEVMAVEIMDNSPAQLAGMKPGDKIMNFNKINQFQEFIKSHQGEEITLTIERGKESLDIDLTPRVSYPQDEGSIGVGLARVANIRYPWYQAPWQGISVAAKQTVAIPIILGNILKKVFQGEEIKGVKLVGPVGIGKMMSESLMQGGVNFLMLLSMISIWLAVFNILPIPALDGGKLLFLGLEKIRGRAINQKIEAKINAVFFTLLLGLMLFVTIKDIIGLL</sequence>
<evidence type="ECO:0000256" key="7">
    <source>
        <dbReference type="ARBA" id="ARBA00022833"/>
    </source>
</evidence>
<dbReference type="CDD" id="cd06163">
    <property type="entry name" value="S2P-M50_PDZ_RseP-like"/>
    <property type="match status" value="1"/>
</dbReference>
<comment type="caution">
    <text evidence="13">The sequence shown here is derived from an EMBL/GenBank/DDBJ whole genome shotgun (WGS) entry which is preliminary data.</text>
</comment>
<feature type="transmembrane region" description="Helical" evidence="11">
    <location>
        <begin position="277"/>
        <end position="297"/>
    </location>
</feature>
<dbReference type="CDD" id="cd23081">
    <property type="entry name" value="cpPDZ_EcRseP-like"/>
    <property type="match status" value="1"/>
</dbReference>
<evidence type="ECO:0000256" key="6">
    <source>
        <dbReference type="ARBA" id="ARBA00022801"/>
    </source>
</evidence>
<keyword evidence="10 11" id="KW-0472">Membrane</keyword>
<proteinExistence type="inferred from homology"/>
<dbReference type="InterPro" id="IPR004387">
    <property type="entry name" value="Pept_M50_Zn"/>
</dbReference>
<dbReference type="Pfam" id="PF02163">
    <property type="entry name" value="Peptidase_M50"/>
    <property type="match status" value="1"/>
</dbReference>
<keyword evidence="5 11" id="KW-0812">Transmembrane</keyword>
<dbReference type="PANTHER" id="PTHR42837:SF2">
    <property type="entry name" value="MEMBRANE METALLOPROTEASE ARASP2, CHLOROPLASTIC-RELATED"/>
    <property type="match status" value="1"/>
</dbReference>
<keyword evidence="6" id="KW-0378">Hydrolase</keyword>
<dbReference type="AlphaFoldDB" id="A0A2H0UVX2"/>
<accession>A0A2H0UVX2</accession>
<evidence type="ECO:0000256" key="8">
    <source>
        <dbReference type="ARBA" id="ARBA00022989"/>
    </source>
</evidence>
<dbReference type="EMBL" id="PFAU01000036">
    <property type="protein sequence ID" value="PIR90996.1"/>
    <property type="molecule type" value="Genomic_DNA"/>
</dbReference>
<dbReference type="InterPro" id="IPR008915">
    <property type="entry name" value="Peptidase_M50"/>
</dbReference>
<feature type="domain" description="Peptidase M50" evidence="12">
    <location>
        <begin position="9"/>
        <end position="338"/>
    </location>
</feature>
<dbReference type="InterPro" id="IPR036034">
    <property type="entry name" value="PDZ_sf"/>
</dbReference>
<dbReference type="PANTHER" id="PTHR42837">
    <property type="entry name" value="REGULATOR OF SIGMA-E PROTEASE RSEP"/>
    <property type="match status" value="1"/>
</dbReference>
<protein>
    <recommendedName>
        <fullName evidence="12">Peptidase M50 domain-containing protein</fullName>
    </recommendedName>
</protein>
<dbReference type="GO" id="GO:0016020">
    <property type="term" value="C:membrane"/>
    <property type="evidence" value="ECO:0007669"/>
    <property type="project" value="UniProtKB-SubCell"/>
</dbReference>
<comment type="similarity">
    <text evidence="3">Belongs to the peptidase M50B family.</text>
</comment>
<evidence type="ECO:0000256" key="11">
    <source>
        <dbReference type="SAM" id="Phobius"/>
    </source>
</evidence>
<keyword evidence="8 11" id="KW-1133">Transmembrane helix</keyword>
<dbReference type="Gene3D" id="2.30.42.10">
    <property type="match status" value="1"/>
</dbReference>
<feature type="transmembrane region" description="Helical" evidence="11">
    <location>
        <begin position="91"/>
        <end position="115"/>
    </location>
</feature>
<evidence type="ECO:0000256" key="1">
    <source>
        <dbReference type="ARBA" id="ARBA00001947"/>
    </source>
</evidence>
<evidence type="ECO:0000256" key="2">
    <source>
        <dbReference type="ARBA" id="ARBA00004141"/>
    </source>
</evidence>
<evidence type="ECO:0000256" key="10">
    <source>
        <dbReference type="ARBA" id="ARBA00023136"/>
    </source>
</evidence>
<name>A0A2H0UVX2_9BACT</name>
<dbReference type="GO" id="GO:0004222">
    <property type="term" value="F:metalloendopeptidase activity"/>
    <property type="evidence" value="ECO:0007669"/>
    <property type="project" value="InterPro"/>
</dbReference>
<keyword evidence="7" id="KW-0862">Zinc</keyword>
<dbReference type="GO" id="GO:0006508">
    <property type="term" value="P:proteolysis"/>
    <property type="evidence" value="ECO:0007669"/>
    <property type="project" value="UniProtKB-KW"/>
</dbReference>
<evidence type="ECO:0000256" key="9">
    <source>
        <dbReference type="ARBA" id="ARBA00023049"/>
    </source>
</evidence>
<evidence type="ECO:0000256" key="5">
    <source>
        <dbReference type="ARBA" id="ARBA00022692"/>
    </source>
</evidence>
<keyword evidence="9" id="KW-0482">Metalloprotease</keyword>
<gene>
    <name evidence="13" type="ORF">COU02_01500</name>
</gene>
<comment type="cofactor">
    <cofactor evidence="1">
        <name>Zn(2+)</name>
        <dbReference type="ChEBI" id="CHEBI:29105"/>
    </cofactor>
</comment>
<keyword evidence="4" id="KW-0645">Protease</keyword>
<evidence type="ECO:0000256" key="4">
    <source>
        <dbReference type="ARBA" id="ARBA00022670"/>
    </source>
</evidence>
<comment type="subcellular location">
    <subcellularLocation>
        <location evidence="2">Membrane</location>
        <topology evidence="2">Multi-pass membrane protein</topology>
    </subcellularLocation>
</comment>
<evidence type="ECO:0000313" key="13">
    <source>
        <dbReference type="EMBL" id="PIR90996.1"/>
    </source>
</evidence>
<evidence type="ECO:0000313" key="14">
    <source>
        <dbReference type="Proteomes" id="UP000230882"/>
    </source>
</evidence>
<evidence type="ECO:0000259" key="12">
    <source>
        <dbReference type="Pfam" id="PF02163"/>
    </source>
</evidence>
<organism evidence="13 14">
    <name type="scientific">bacterium (Candidatus Gribaldobacteria) CG10_big_fil_rev_8_21_14_0_10_37_46</name>
    <dbReference type="NCBI Taxonomy" id="2014276"/>
    <lineage>
        <taxon>Bacteria</taxon>
        <taxon>Candidatus Gribaldobacteria</taxon>
    </lineage>
</organism>
<dbReference type="Proteomes" id="UP000230882">
    <property type="component" value="Unassembled WGS sequence"/>
</dbReference>
<evidence type="ECO:0000256" key="3">
    <source>
        <dbReference type="ARBA" id="ARBA00007931"/>
    </source>
</evidence>